<dbReference type="InterPro" id="IPR036396">
    <property type="entry name" value="Cyt_P450_sf"/>
</dbReference>
<proteinExistence type="inferred from homology"/>
<keyword evidence="8" id="KW-0472">Membrane</keyword>
<keyword evidence="6" id="KW-0408">Iron</keyword>
<dbReference type="GO" id="GO:0005506">
    <property type="term" value="F:iron ion binding"/>
    <property type="evidence" value="ECO:0007669"/>
    <property type="project" value="InterPro"/>
</dbReference>
<dbReference type="Gene3D" id="1.10.630.10">
    <property type="entry name" value="Cytochrome P450"/>
    <property type="match status" value="1"/>
</dbReference>
<dbReference type="InterPro" id="IPR001128">
    <property type="entry name" value="Cyt_P450"/>
</dbReference>
<dbReference type="PANTHER" id="PTHR24291:SF189">
    <property type="entry name" value="CYTOCHROME P450 4C3-RELATED"/>
    <property type="match status" value="1"/>
</dbReference>
<dbReference type="GO" id="GO:0004497">
    <property type="term" value="F:monooxygenase activity"/>
    <property type="evidence" value="ECO:0007669"/>
    <property type="project" value="UniProtKB-KW"/>
</dbReference>
<gene>
    <name evidence="9" type="ORF">DGAL_LOCUS3294</name>
</gene>
<evidence type="ECO:0000256" key="7">
    <source>
        <dbReference type="ARBA" id="ARBA00023033"/>
    </source>
</evidence>
<comment type="subcellular location">
    <subcellularLocation>
        <location evidence="2">Endoplasmic reticulum membrane</location>
    </subcellularLocation>
</comment>
<accession>A0A8J2RGZ0</accession>
<dbReference type="GO" id="GO:0020037">
    <property type="term" value="F:heme binding"/>
    <property type="evidence" value="ECO:0007669"/>
    <property type="project" value="InterPro"/>
</dbReference>
<name>A0A8J2RGZ0_9CRUS</name>
<keyword evidence="7" id="KW-0560">Oxidoreductase</keyword>
<keyword evidence="5" id="KW-0256">Endoplasmic reticulum</keyword>
<dbReference type="GO" id="GO:0016705">
    <property type="term" value="F:oxidoreductase activity, acting on paired donors, with incorporation or reduction of molecular oxygen"/>
    <property type="evidence" value="ECO:0007669"/>
    <property type="project" value="InterPro"/>
</dbReference>
<protein>
    <recommendedName>
        <fullName evidence="11">Cytochrome P450</fullName>
    </recommendedName>
</protein>
<evidence type="ECO:0000313" key="9">
    <source>
        <dbReference type="EMBL" id="CAH0100998.1"/>
    </source>
</evidence>
<evidence type="ECO:0000256" key="3">
    <source>
        <dbReference type="ARBA" id="ARBA00010617"/>
    </source>
</evidence>
<dbReference type="GO" id="GO:0005789">
    <property type="term" value="C:endoplasmic reticulum membrane"/>
    <property type="evidence" value="ECO:0007669"/>
    <property type="project" value="UniProtKB-SubCell"/>
</dbReference>
<evidence type="ECO:0000313" key="10">
    <source>
        <dbReference type="Proteomes" id="UP000789390"/>
    </source>
</evidence>
<dbReference type="AlphaFoldDB" id="A0A8J2RGZ0"/>
<evidence type="ECO:0000256" key="1">
    <source>
        <dbReference type="ARBA" id="ARBA00001971"/>
    </source>
</evidence>
<sequence>MGEKKLCDEEKTNYIKNIHGFQNVLQLHLKRPWLRLDWIFKLSEPGRRNKQFCQGIREFGEMLIKDRQKNMVYMDRLIKESDNNGNFTHDEMIDEVSAMMAAGHETSTLTFTWFLYMMARNPEKQVE</sequence>
<evidence type="ECO:0000256" key="6">
    <source>
        <dbReference type="ARBA" id="ARBA00023004"/>
    </source>
</evidence>
<comment type="cofactor">
    <cofactor evidence="1">
        <name>heme</name>
        <dbReference type="ChEBI" id="CHEBI:30413"/>
    </cofactor>
</comment>
<comment type="similarity">
    <text evidence="3">Belongs to the cytochrome P450 family.</text>
</comment>
<dbReference type="SUPFAM" id="SSF48264">
    <property type="entry name" value="Cytochrome P450"/>
    <property type="match status" value="1"/>
</dbReference>
<dbReference type="OrthoDB" id="1470350at2759"/>
<dbReference type="EMBL" id="CAKKLH010000048">
    <property type="protein sequence ID" value="CAH0100998.1"/>
    <property type="molecule type" value="Genomic_DNA"/>
</dbReference>
<dbReference type="Proteomes" id="UP000789390">
    <property type="component" value="Unassembled WGS sequence"/>
</dbReference>
<comment type="caution">
    <text evidence="9">The sequence shown here is derived from an EMBL/GenBank/DDBJ whole genome shotgun (WGS) entry which is preliminary data.</text>
</comment>
<keyword evidence="4" id="KW-0479">Metal-binding</keyword>
<reference evidence="9" key="1">
    <citation type="submission" date="2021-11" db="EMBL/GenBank/DDBJ databases">
        <authorList>
            <person name="Schell T."/>
        </authorList>
    </citation>
    <scope>NUCLEOTIDE SEQUENCE</scope>
    <source>
        <strain evidence="9">M5</strain>
    </source>
</reference>
<keyword evidence="7" id="KW-0503">Monooxygenase</keyword>
<evidence type="ECO:0008006" key="11">
    <source>
        <dbReference type="Google" id="ProtNLM"/>
    </source>
</evidence>
<evidence type="ECO:0000256" key="8">
    <source>
        <dbReference type="ARBA" id="ARBA00023136"/>
    </source>
</evidence>
<dbReference type="Pfam" id="PF00067">
    <property type="entry name" value="p450"/>
    <property type="match status" value="1"/>
</dbReference>
<keyword evidence="10" id="KW-1185">Reference proteome</keyword>
<dbReference type="PANTHER" id="PTHR24291">
    <property type="entry name" value="CYTOCHROME P450 FAMILY 4"/>
    <property type="match status" value="1"/>
</dbReference>
<evidence type="ECO:0000256" key="4">
    <source>
        <dbReference type="ARBA" id="ARBA00022617"/>
    </source>
</evidence>
<organism evidence="9 10">
    <name type="scientific">Daphnia galeata</name>
    <dbReference type="NCBI Taxonomy" id="27404"/>
    <lineage>
        <taxon>Eukaryota</taxon>
        <taxon>Metazoa</taxon>
        <taxon>Ecdysozoa</taxon>
        <taxon>Arthropoda</taxon>
        <taxon>Crustacea</taxon>
        <taxon>Branchiopoda</taxon>
        <taxon>Diplostraca</taxon>
        <taxon>Cladocera</taxon>
        <taxon>Anomopoda</taxon>
        <taxon>Daphniidae</taxon>
        <taxon>Daphnia</taxon>
    </lineage>
</organism>
<evidence type="ECO:0000256" key="2">
    <source>
        <dbReference type="ARBA" id="ARBA00004586"/>
    </source>
</evidence>
<keyword evidence="4" id="KW-0349">Heme</keyword>
<dbReference type="InterPro" id="IPR050196">
    <property type="entry name" value="Cytochrome_P450_Monoox"/>
</dbReference>
<evidence type="ECO:0000256" key="5">
    <source>
        <dbReference type="ARBA" id="ARBA00022824"/>
    </source>
</evidence>